<evidence type="ECO:0000313" key="2">
    <source>
        <dbReference type="Proteomes" id="UP001056120"/>
    </source>
</evidence>
<comment type="caution">
    <text evidence="1">The sequence shown here is derived from an EMBL/GenBank/DDBJ whole genome shotgun (WGS) entry which is preliminary data.</text>
</comment>
<sequence>MAKYYDIDDILADEELVPAVFLEAVNGVGLFESNDTNRVEPRSKVELPFWLASELHLRQAASVSIPPCFNKKTREEIGADGAHVDLRSRCLNFYELGCKIVQFHQPQHLRPGDFKKLQFWVERGNRLGSNLSLGEPSAASFPLLVWFTGLRNPV</sequence>
<evidence type="ECO:0000313" key="1">
    <source>
        <dbReference type="EMBL" id="KAI3785751.1"/>
    </source>
</evidence>
<accession>A0ACB9GRB1</accession>
<dbReference type="Proteomes" id="UP001056120">
    <property type="component" value="Linkage Group LG14"/>
</dbReference>
<reference evidence="2" key="1">
    <citation type="journal article" date="2022" name="Mol. Ecol. Resour.">
        <title>The genomes of chicory, endive, great burdock and yacon provide insights into Asteraceae palaeo-polyploidization history and plant inulin production.</title>
        <authorList>
            <person name="Fan W."/>
            <person name="Wang S."/>
            <person name="Wang H."/>
            <person name="Wang A."/>
            <person name="Jiang F."/>
            <person name="Liu H."/>
            <person name="Zhao H."/>
            <person name="Xu D."/>
            <person name="Zhang Y."/>
        </authorList>
    </citation>
    <scope>NUCLEOTIDE SEQUENCE [LARGE SCALE GENOMIC DNA]</scope>
    <source>
        <strain evidence="2">cv. Yunnan</strain>
    </source>
</reference>
<keyword evidence="2" id="KW-1185">Reference proteome</keyword>
<gene>
    <name evidence="1" type="ORF">L1987_44876</name>
</gene>
<proteinExistence type="predicted"/>
<organism evidence="1 2">
    <name type="scientific">Smallanthus sonchifolius</name>
    <dbReference type="NCBI Taxonomy" id="185202"/>
    <lineage>
        <taxon>Eukaryota</taxon>
        <taxon>Viridiplantae</taxon>
        <taxon>Streptophyta</taxon>
        <taxon>Embryophyta</taxon>
        <taxon>Tracheophyta</taxon>
        <taxon>Spermatophyta</taxon>
        <taxon>Magnoliopsida</taxon>
        <taxon>eudicotyledons</taxon>
        <taxon>Gunneridae</taxon>
        <taxon>Pentapetalae</taxon>
        <taxon>asterids</taxon>
        <taxon>campanulids</taxon>
        <taxon>Asterales</taxon>
        <taxon>Asteraceae</taxon>
        <taxon>Asteroideae</taxon>
        <taxon>Heliantheae alliance</taxon>
        <taxon>Millerieae</taxon>
        <taxon>Smallanthus</taxon>
    </lineage>
</organism>
<name>A0ACB9GRB1_9ASTR</name>
<reference evidence="1 2" key="2">
    <citation type="journal article" date="2022" name="Mol. Ecol. Resour.">
        <title>The genomes of chicory, endive, great burdock and yacon provide insights into Asteraceae paleo-polyploidization history and plant inulin production.</title>
        <authorList>
            <person name="Fan W."/>
            <person name="Wang S."/>
            <person name="Wang H."/>
            <person name="Wang A."/>
            <person name="Jiang F."/>
            <person name="Liu H."/>
            <person name="Zhao H."/>
            <person name="Xu D."/>
            <person name="Zhang Y."/>
        </authorList>
    </citation>
    <scope>NUCLEOTIDE SEQUENCE [LARGE SCALE GENOMIC DNA]</scope>
    <source>
        <strain evidence="2">cv. Yunnan</strain>
        <tissue evidence="1">Leaves</tissue>
    </source>
</reference>
<protein>
    <submittedName>
        <fullName evidence="1">Uncharacterized protein</fullName>
    </submittedName>
</protein>
<dbReference type="EMBL" id="CM042031">
    <property type="protein sequence ID" value="KAI3785751.1"/>
    <property type="molecule type" value="Genomic_DNA"/>
</dbReference>